<evidence type="ECO:0000313" key="2">
    <source>
        <dbReference type="Proteomes" id="UP001156691"/>
    </source>
</evidence>
<gene>
    <name evidence="1" type="ORF">GCM10010862_15490</name>
</gene>
<protein>
    <submittedName>
        <fullName evidence="1">Uncharacterized protein</fullName>
    </submittedName>
</protein>
<proteinExistence type="predicted"/>
<dbReference type="RefSeq" id="WP_284339723.1">
    <property type="nucleotide sequence ID" value="NZ_BSNS01000007.1"/>
</dbReference>
<accession>A0ABQ5W2H2</accession>
<reference evidence="2" key="1">
    <citation type="journal article" date="2019" name="Int. J. Syst. Evol. Microbiol.">
        <title>The Global Catalogue of Microorganisms (GCM) 10K type strain sequencing project: providing services to taxonomists for standard genome sequencing and annotation.</title>
        <authorList>
            <consortium name="The Broad Institute Genomics Platform"/>
            <consortium name="The Broad Institute Genome Sequencing Center for Infectious Disease"/>
            <person name="Wu L."/>
            <person name="Ma J."/>
        </authorList>
    </citation>
    <scope>NUCLEOTIDE SEQUENCE [LARGE SCALE GENOMIC DNA]</scope>
    <source>
        <strain evidence="2">NBRC 112416</strain>
    </source>
</reference>
<sequence length="48" mass="4801">MKTLATVLAYAALAASVAFGFLVITAHAGTTPLVTAPTMEGSLLASLH</sequence>
<comment type="caution">
    <text evidence="1">The sequence shown here is derived from an EMBL/GenBank/DDBJ whole genome shotgun (WGS) entry which is preliminary data.</text>
</comment>
<name>A0ABQ5W2H2_9HYPH</name>
<organism evidence="1 2">
    <name type="scientific">Devosia nitrariae</name>
    <dbReference type="NCBI Taxonomy" id="2071872"/>
    <lineage>
        <taxon>Bacteria</taxon>
        <taxon>Pseudomonadati</taxon>
        <taxon>Pseudomonadota</taxon>
        <taxon>Alphaproteobacteria</taxon>
        <taxon>Hyphomicrobiales</taxon>
        <taxon>Devosiaceae</taxon>
        <taxon>Devosia</taxon>
    </lineage>
</organism>
<evidence type="ECO:0000313" key="1">
    <source>
        <dbReference type="EMBL" id="GLQ54290.1"/>
    </source>
</evidence>
<dbReference type="EMBL" id="BSNS01000007">
    <property type="protein sequence ID" value="GLQ54290.1"/>
    <property type="molecule type" value="Genomic_DNA"/>
</dbReference>
<dbReference type="Proteomes" id="UP001156691">
    <property type="component" value="Unassembled WGS sequence"/>
</dbReference>
<keyword evidence="2" id="KW-1185">Reference proteome</keyword>